<comment type="caution">
    <text evidence="3">The sequence shown here is derived from an EMBL/GenBank/DDBJ whole genome shotgun (WGS) entry which is preliminary data.</text>
</comment>
<proteinExistence type="predicted"/>
<keyword evidence="2" id="KW-0812">Transmembrane</keyword>
<keyword evidence="4" id="KW-1185">Reference proteome</keyword>
<evidence type="ECO:0000313" key="4">
    <source>
        <dbReference type="Proteomes" id="UP001595843"/>
    </source>
</evidence>
<dbReference type="Proteomes" id="UP001595843">
    <property type="component" value="Unassembled WGS sequence"/>
</dbReference>
<keyword evidence="2" id="KW-0472">Membrane</keyword>
<evidence type="ECO:0000256" key="2">
    <source>
        <dbReference type="SAM" id="Phobius"/>
    </source>
</evidence>
<sequence>MIRNKHAIALAAALLMLVFAVPRLPVGGETDIRTIFTASWLAFAYLVIAANWRAVLRLDREVQRRNEQVRRRRWLQARQRQSSGRSKKGVDFRRSSL</sequence>
<feature type="transmembrane region" description="Helical" evidence="2">
    <location>
        <begin position="36"/>
        <end position="56"/>
    </location>
</feature>
<reference evidence="4" key="1">
    <citation type="journal article" date="2019" name="Int. J. Syst. Evol. Microbiol.">
        <title>The Global Catalogue of Microorganisms (GCM) 10K type strain sequencing project: providing services to taxonomists for standard genome sequencing and annotation.</title>
        <authorList>
            <consortium name="The Broad Institute Genomics Platform"/>
            <consortium name="The Broad Institute Genome Sequencing Center for Infectious Disease"/>
            <person name="Wu L."/>
            <person name="Ma J."/>
        </authorList>
    </citation>
    <scope>NUCLEOTIDE SEQUENCE [LARGE SCALE GENOMIC DNA]</scope>
    <source>
        <strain evidence="4">IBRC-M 10813</strain>
    </source>
</reference>
<dbReference type="RefSeq" id="WP_380702036.1">
    <property type="nucleotide sequence ID" value="NZ_JBHSAP010000007.1"/>
</dbReference>
<accession>A0ABV8JA74</accession>
<organism evidence="3 4">
    <name type="scientific">Salinithrix halophila</name>
    <dbReference type="NCBI Taxonomy" id="1485204"/>
    <lineage>
        <taxon>Bacteria</taxon>
        <taxon>Bacillati</taxon>
        <taxon>Bacillota</taxon>
        <taxon>Bacilli</taxon>
        <taxon>Bacillales</taxon>
        <taxon>Thermoactinomycetaceae</taxon>
        <taxon>Salinithrix</taxon>
    </lineage>
</organism>
<name>A0ABV8JA74_9BACL</name>
<evidence type="ECO:0000256" key="1">
    <source>
        <dbReference type="SAM" id="MobiDB-lite"/>
    </source>
</evidence>
<feature type="region of interest" description="Disordered" evidence="1">
    <location>
        <begin position="75"/>
        <end position="97"/>
    </location>
</feature>
<dbReference type="EMBL" id="JBHSAP010000007">
    <property type="protein sequence ID" value="MFC4075786.1"/>
    <property type="molecule type" value="Genomic_DNA"/>
</dbReference>
<feature type="compositionally biased region" description="Basic and acidic residues" evidence="1">
    <location>
        <begin position="88"/>
        <end position="97"/>
    </location>
</feature>
<gene>
    <name evidence="3" type="ORF">ACFOUO_03080</name>
</gene>
<protein>
    <submittedName>
        <fullName evidence="3">Uncharacterized protein</fullName>
    </submittedName>
</protein>
<keyword evidence="2" id="KW-1133">Transmembrane helix</keyword>
<evidence type="ECO:0000313" key="3">
    <source>
        <dbReference type="EMBL" id="MFC4075786.1"/>
    </source>
</evidence>